<evidence type="ECO:0000313" key="9">
    <source>
        <dbReference type="Proteomes" id="UP000197138"/>
    </source>
</evidence>
<evidence type="ECO:0000256" key="1">
    <source>
        <dbReference type="ARBA" id="ARBA00004613"/>
    </source>
</evidence>
<keyword evidence="10" id="KW-1185">Reference proteome</keyword>
<reference evidence="7" key="2">
    <citation type="submission" date="2017-06" db="EMBL/GenBank/DDBJ databases">
        <title>The pomegranate genome and the genomics of punicalagin biosynthesis.</title>
        <authorList>
            <person name="Xu C."/>
        </authorList>
    </citation>
    <scope>NUCLEOTIDE SEQUENCE [LARGE SCALE GENOMIC DNA]</scope>
    <source>
        <tissue evidence="7">Fresh leaf</tissue>
    </source>
</reference>
<evidence type="ECO:0000256" key="3">
    <source>
        <dbReference type="ARBA" id="ARBA00022525"/>
    </source>
</evidence>
<proteinExistence type="inferred from homology"/>
<dbReference type="SUPFAM" id="SSF50685">
    <property type="entry name" value="Barwin-like endoglucanases"/>
    <property type="match status" value="1"/>
</dbReference>
<dbReference type="InterPro" id="IPR036908">
    <property type="entry name" value="RlpA-like_sf"/>
</dbReference>
<feature type="chain" id="PRO_5014071705" description="Kiwellin-like" evidence="6">
    <location>
        <begin position="28"/>
        <end position="198"/>
    </location>
</feature>
<dbReference type="PANTHER" id="PTHR33191">
    <property type="entry name" value="RIPENING-RELATED PROTEIN 2-RELATED"/>
    <property type="match status" value="1"/>
</dbReference>
<dbReference type="EMBL" id="MTKT01003950">
    <property type="protein sequence ID" value="OWM73785.1"/>
    <property type="molecule type" value="Genomic_DNA"/>
</dbReference>
<comment type="subcellular location">
    <subcellularLocation>
        <location evidence="1">Secreted</location>
    </subcellularLocation>
</comment>
<dbReference type="AlphaFoldDB" id="A0A218WLW2"/>
<evidence type="ECO:0000256" key="6">
    <source>
        <dbReference type="SAM" id="SignalP"/>
    </source>
</evidence>
<evidence type="ECO:0000256" key="4">
    <source>
        <dbReference type="ARBA" id="ARBA00022729"/>
    </source>
</evidence>
<organism evidence="7 9">
    <name type="scientific">Punica granatum</name>
    <name type="common">Pomegranate</name>
    <dbReference type="NCBI Taxonomy" id="22663"/>
    <lineage>
        <taxon>Eukaryota</taxon>
        <taxon>Viridiplantae</taxon>
        <taxon>Streptophyta</taxon>
        <taxon>Embryophyta</taxon>
        <taxon>Tracheophyta</taxon>
        <taxon>Spermatophyta</taxon>
        <taxon>Magnoliopsida</taxon>
        <taxon>eudicotyledons</taxon>
        <taxon>Gunneridae</taxon>
        <taxon>Pentapetalae</taxon>
        <taxon>rosids</taxon>
        <taxon>malvids</taxon>
        <taxon>Myrtales</taxon>
        <taxon>Lythraceae</taxon>
        <taxon>Punica</taxon>
    </lineage>
</organism>
<keyword evidence="4 6" id="KW-0732">Signal</keyword>
<gene>
    <name evidence="7" type="ORF">CDL15_Pgr026889</name>
    <name evidence="8" type="ORF">CRG98_015194</name>
</gene>
<dbReference type="Proteomes" id="UP000197138">
    <property type="component" value="Unassembled WGS sequence"/>
</dbReference>
<sequence>MERVVARTMASLSFLLALASLPLPSVAISSCNGPCTTLNDCDGQLICISGKCTDDSDVGTHICKKSSPSPTQSSGSCSPSGTLYCKGKSYPKYRCSPPVTPSTRATLTENDFSQGGDGGGPSECDNKYHSNSEHVVALSTGCVAAKVVDECDSMNGCDSEHAGQPPCRNNIVDASSSVWHALGLDINVGEENITWSMA</sequence>
<reference evidence="9" key="1">
    <citation type="journal article" date="2017" name="Plant J.">
        <title>The pomegranate (Punica granatum L.) genome and the genomics of punicalagin biosynthesis.</title>
        <authorList>
            <person name="Qin G."/>
            <person name="Xu C."/>
            <person name="Ming R."/>
            <person name="Tang H."/>
            <person name="Guyot R."/>
            <person name="Kramer E.M."/>
            <person name="Hu Y."/>
            <person name="Yi X."/>
            <person name="Qi Y."/>
            <person name="Xu X."/>
            <person name="Gao Z."/>
            <person name="Pan H."/>
            <person name="Jian J."/>
            <person name="Tian Y."/>
            <person name="Yue Z."/>
            <person name="Xu Y."/>
        </authorList>
    </citation>
    <scope>NUCLEOTIDE SEQUENCE [LARGE SCALE GENOMIC DNA]</scope>
    <source>
        <strain evidence="9">cv. Dabenzi</strain>
    </source>
</reference>
<dbReference type="Pfam" id="PF24300">
    <property type="entry name" value="KWL1"/>
    <property type="match status" value="2"/>
</dbReference>
<name>A0A218WLW2_PUNGR</name>
<evidence type="ECO:0000256" key="5">
    <source>
        <dbReference type="SAM" id="MobiDB-lite"/>
    </source>
</evidence>
<evidence type="ECO:0008006" key="11">
    <source>
        <dbReference type="Google" id="ProtNLM"/>
    </source>
</evidence>
<dbReference type="Proteomes" id="UP000233551">
    <property type="component" value="Unassembled WGS sequence"/>
</dbReference>
<dbReference type="InterPro" id="IPR039271">
    <property type="entry name" value="Kiwellin-like"/>
</dbReference>
<dbReference type="PROSITE" id="PS51257">
    <property type="entry name" value="PROKAR_LIPOPROTEIN"/>
    <property type="match status" value="1"/>
</dbReference>
<reference evidence="8 10" key="3">
    <citation type="submission" date="2017-11" db="EMBL/GenBank/DDBJ databases">
        <title>De-novo sequencing of pomegranate (Punica granatum L.) genome.</title>
        <authorList>
            <person name="Akparov Z."/>
            <person name="Amiraslanov A."/>
            <person name="Hajiyeva S."/>
            <person name="Abbasov M."/>
            <person name="Kaur K."/>
            <person name="Hamwieh A."/>
            <person name="Solovyev V."/>
            <person name="Salamov A."/>
            <person name="Braich B."/>
            <person name="Kosarev P."/>
            <person name="Mahmoud A."/>
            <person name="Hajiyev E."/>
            <person name="Babayeva S."/>
            <person name="Izzatullayeva V."/>
            <person name="Mammadov A."/>
            <person name="Mammadov A."/>
            <person name="Sharifova S."/>
            <person name="Ojaghi J."/>
            <person name="Eynullazada K."/>
            <person name="Bayramov B."/>
            <person name="Abdulazimova A."/>
            <person name="Shahmuradov I."/>
        </authorList>
    </citation>
    <scope>NUCLEOTIDE SEQUENCE [LARGE SCALE GENOMIC DNA]</scope>
    <source>
        <strain evidence="8">AG2017</strain>
        <strain evidence="10">cv. AG2017</strain>
        <tissue evidence="8">Leaf</tissue>
    </source>
</reference>
<dbReference type="PANTHER" id="PTHR33191:SF9">
    <property type="entry name" value="RIPENING-RELATED PROTEIN 2-RELATED"/>
    <property type="match status" value="1"/>
</dbReference>
<dbReference type="EMBL" id="PGOL01000820">
    <property type="protein sequence ID" value="PKI64409.1"/>
    <property type="molecule type" value="Genomic_DNA"/>
</dbReference>
<dbReference type="STRING" id="22663.A0A218WLW2"/>
<feature type="compositionally biased region" description="Polar residues" evidence="5">
    <location>
        <begin position="101"/>
        <end position="113"/>
    </location>
</feature>
<evidence type="ECO:0000313" key="8">
    <source>
        <dbReference type="EMBL" id="PKI64409.1"/>
    </source>
</evidence>
<evidence type="ECO:0000256" key="2">
    <source>
        <dbReference type="ARBA" id="ARBA00005592"/>
    </source>
</evidence>
<feature type="signal peptide" evidence="6">
    <location>
        <begin position="1"/>
        <end position="27"/>
    </location>
</feature>
<accession>A0A218WLW2</accession>
<dbReference type="CDD" id="cd22270">
    <property type="entry name" value="DPBB_kiwellin-like"/>
    <property type="match status" value="1"/>
</dbReference>
<dbReference type="GO" id="GO:0005576">
    <property type="term" value="C:extracellular region"/>
    <property type="evidence" value="ECO:0007669"/>
    <property type="project" value="UniProtKB-SubCell"/>
</dbReference>
<comment type="caution">
    <text evidence="7">The sequence shown here is derived from an EMBL/GenBank/DDBJ whole genome shotgun (WGS) entry which is preliminary data.</text>
</comment>
<evidence type="ECO:0000313" key="7">
    <source>
        <dbReference type="EMBL" id="OWM73785.1"/>
    </source>
</evidence>
<protein>
    <recommendedName>
        <fullName evidence="11">Kiwellin-like</fullName>
    </recommendedName>
</protein>
<comment type="similarity">
    <text evidence="2">Belongs to the kiwellin family.</text>
</comment>
<dbReference type="SMR" id="A0A218WLW2"/>
<keyword evidence="3" id="KW-0964">Secreted</keyword>
<feature type="region of interest" description="Disordered" evidence="5">
    <location>
        <begin position="97"/>
        <end position="125"/>
    </location>
</feature>
<evidence type="ECO:0000313" key="10">
    <source>
        <dbReference type="Proteomes" id="UP000233551"/>
    </source>
</evidence>